<accession>A0A8H6Z9Y3</accession>
<organism evidence="2 3">
    <name type="scientific">Mycena sanguinolenta</name>
    <dbReference type="NCBI Taxonomy" id="230812"/>
    <lineage>
        <taxon>Eukaryota</taxon>
        <taxon>Fungi</taxon>
        <taxon>Dikarya</taxon>
        <taxon>Basidiomycota</taxon>
        <taxon>Agaricomycotina</taxon>
        <taxon>Agaricomycetes</taxon>
        <taxon>Agaricomycetidae</taxon>
        <taxon>Agaricales</taxon>
        <taxon>Marasmiineae</taxon>
        <taxon>Mycenaceae</taxon>
        <taxon>Mycena</taxon>
    </lineage>
</organism>
<dbReference type="SUPFAM" id="SSF89372">
    <property type="entry name" value="Fucose-specific lectin"/>
    <property type="match status" value="1"/>
</dbReference>
<keyword evidence="3" id="KW-1185">Reference proteome</keyword>
<dbReference type="AlphaFoldDB" id="A0A8H6Z9Y3"/>
<dbReference type="EMBL" id="JACAZH010000003">
    <property type="protein sequence ID" value="KAF7373664.1"/>
    <property type="molecule type" value="Genomic_DNA"/>
</dbReference>
<gene>
    <name evidence="2" type="ORF">MSAN_00577300</name>
</gene>
<feature type="signal peptide" evidence="1">
    <location>
        <begin position="1"/>
        <end position="19"/>
    </location>
</feature>
<evidence type="ECO:0008006" key="4">
    <source>
        <dbReference type="Google" id="ProtNLM"/>
    </source>
</evidence>
<comment type="caution">
    <text evidence="2">The sequence shown here is derived from an EMBL/GenBank/DDBJ whole genome shotgun (WGS) entry which is preliminary data.</text>
</comment>
<dbReference type="Gene3D" id="2.120.10.70">
    <property type="entry name" value="Fucose-specific lectin"/>
    <property type="match status" value="1"/>
</dbReference>
<dbReference type="Proteomes" id="UP000623467">
    <property type="component" value="Unassembled WGS sequence"/>
</dbReference>
<name>A0A8H6Z9Y3_9AGAR</name>
<evidence type="ECO:0000256" key="1">
    <source>
        <dbReference type="SAM" id="SignalP"/>
    </source>
</evidence>
<feature type="chain" id="PRO_5034047506" description="Cellobiose dehydrogenase cytochrome domain-containing protein" evidence="1">
    <location>
        <begin position="20"/>
        <end position="204"/>
    </location>
</feature>
<protein>
    <recommendedName>
        <fullName evidence="4">Cellobiose dehydrogenase cytochrome domain-containing protein</fullName>
    </recommendedName>
</protein>
<sequence length="204" mass="21373">MLILTFIATVTALCKTTFGAATTLNSTISPSPDIVPISIVASMAAIQLPGLGGDTRIFYQVPDGSIWIAASTGPFSIGTFYANNILVPAGQAELGTPLAVTSIGDVDYQEIHLFFISPSSILSEWIFQGGVGWRGPGGLACSDCINNQNFVVQSGRVPFYAMLNTNADSPATLRVGFISSGAPTGLTEADFDPVHGWRLGQLNS</sequence>
<evidence type="ECO:0000313" key="3">
    <source>
        <dbReference type="Proteomes" id="UP000623467"/>
    </source>
</evidence>
<reference evidence="2" key="1">
    <citation type="submission" date="2020-05" db="EMBL/GenBank/DDBJ databases">
        <title>Mycena genomes resolve the evolution of fungal bioluminescence.</title>
        <authorList>
            <person name="Tsai I.J."/>
        </authorList>
    </citation>
    <scope>NUCLEOTIDE SEQUENCE</scope>
    <source>
        <strain evidence="2">160909Yilan</strain>
    </source>
</reference>
<keyword evidence="1" id="KW-0732">Signal</keyword>
<dbReference type="OrthoDB" id="407298at2759"/>
<evidence type="ECO:0000313" key="2">
    <source>
        <dbReference type="EMBL" id="KAF7373664.1"/>
    </source>
</evidence>
<proteinExistence type="predicted"/>